<feature type="region of interest" description="Disordered" evidence="1">
    <location>
        <begin position="347"/>
        <end position="393"/>
    </location>
</feature>
<dbReference type="VEuPathDB" id="TriTrypDB:TcG_01236"/>
<dbReference type="VEuPathDB" id="TriTrypDB:C3747_7g497"/>
<name>A0A2V2XJ45_TRYCR</name>
<dbReference type="VEuPathDB" id="TriTrypDB:TcBrA4_0004560"/>
<dbReference type="OrthoDB" id="273467at2759"/>
<feature type="compositionally biased region" description="Acidic residues" evidence="1">
    <location>
        <begin position="622"/>
        <end position="637"/>
    </location>
</feature>
<dbReference type="VEuPathDB" id="TriTrypDB:ECC02_003929"/>
<feature type="region of interest" description="Disordered" evidence="1">
    <location>
        <begin position="615"/>
        <end position="643"/>
    </location>
</feature>
<dbReference type="VEuPathDB" id="TriTrypDB:TcYC6_0079250"/>
<feature type="compositionally biased region" description="Low complexity" evidence="1">
    <location>
        <begin position="274"/>
        <end position="285"/>
    </location>
</feature>
<organism evidence="2 3">
    <name type="scientific">Trypanosoma cruzi</name>
    <dbReference type="NCBI Taxonomy" id="5693"/>
    <lineage>
        <taxon>Eukaryota</taxon>
        <taxon>Discoba</taxon>
        <taxon>Euglenozoa</taxon>
        <taxon>Kinetoplastea</taxon>
        <taxon>Metakinetoplastina</taxon>
        <taxon>Trypanosomatida</taxon>
        <taxon>Trypanosomatidae</taxon>
        <taxon>Trypanosoma</taxon>
        <taxon>Schizotrypanum</taxon>
    </lineage>
</organism>
<dbReference type="VEuPathDB" id="TriTrypDB:TcCLB.504009.60"/>
<dbReference type="Proteomes" id="UP000246078">
    <property type="component" value="Unassembled WGS sequence"/>
</dbReference>
<accession>A0A2V2XJ45</accession>
<feature type="region of interest" description="Disordered" evidence="1">
    <location>
        <begin position="1"/>
        <end position="160"/>
    </location>
</feature>
<dbReference type="VEuPathDB" id="TriTrypDB:TcCL_NonESM03418"/>
<dbReference type="VEuPathDB" id="TriTrypDB:TCDM_01088"/>
<feature type="region of interest" description="Disordered" evidence="1">
    <location>
        <begin position="398"/>
        <end position="417"/>
    </location>
</feature>
<dbReference type="PANTHER" id="PTHR36812">
    <property type="entry name" value="NEUROFILAMENT TRIPLET M PROTEIN-LIKE PROTEIN"/>
    <property type="match status" value="1"/>
</dbReference>
<feature type="compositionally biased region" description="Acidic residues" evidence="1">
    <location>
        <begin position="401"/>
        <end position="414"/>
    </location>
</feature>
<dbReference type="VEuPathDB" id="TriTrypDB:TcCLB.507049.179"/>
<dbReference type="OMA" id="WHLLDTH"/>
<feature type="region of interest" description="Disordered" evidence="1">
    <location>
        <begin position="180"/>
        <end position="315"/>
    </location>
</feature>
<comment type="caution">
    <text evidence="2">The sequence shown here is derived from an EMBL/GenBank/DDBJ whole genome shotgun (WGS) entry which is preliminary data.</text>
</comment>
<evidence type="ECO:0000313" key="2">
    <source>
        <dbReference type="EMBL" id="PWV20093.1"/>
    </source>
</evidence>
<dbReference type="VEuPathDB" id="TriTrypDB:TCSYLVIO_010057"/>
<feature type="compositionally biased region" description="Basic and acidic residues" evidence="1">
    <location>
        <begin position="231"/>
        <end position="259"/>
    </location>
</feature>
<evidence type="ECO:0000256" key="1">
    <source>
        <dbReference type="SAM" id="MobiDB-lite"/>
    </source>
</evidence>
<proteinExistence type="predicted"/>
<feature type="compositionally biased region" description="Acidic residues" evidence="1">
    <location>
        <begin position="125"/>
        <end position="144"/>
    </location>
</feature>
<feature type="compositionally biased region" description="Basic and acidic residues" evidence="1">
    <location>
        <begin position="61"/>
        <end position="71"/>
    </location>
</feature>
<dbReference type="AlphaFoldDB" id="A0A2V2XJ45"/>
<dbReference type="VEuPathDB" id="TriTrypDB:Tc_MARK_8596"/>
<feature type="compositionally biased region" description="Acidic residues" evidence="1">
    <location>
        <begin position="207"/>
        <end position="230"/>
    </location>
</feature>
<dbReference type="VEuPathDB" id="TriTrypDB:C4B63_13g296"/>
<feature type="compositionally biased region" description="Basic and acidic residues" evidence="1">
    <location>
        <begin position="1"/>
        <end position="10"/>
    </location>
</feature>
<sequence>MSRRQEKPFSEEEEEEEEEEAEEEEEEEEAEEDEEGLGDRKASLKHKGRKDDAEGSEDGVADDKKAKKKDQADEDDGLPPRKPAVREIQLLLPGHGAEKITVSVRISPEPPLNPTKKSELHEEHADESEEDEEQMDEGVEEEEDSRIQRNQQFCPPWLPHLLSDDTLHWERTLRLMYGYTAPPQPLTTDDKKENMQQETSRTVSHDDLEEEEAKEEEEGEEEEEEEEEEEKGEKKPDVVKSNEMEKGAKEEAAAKEHRSVSIIVDTPSRGVPNSRSASTFSAATFSRRETDGLDSTSTPRSKESGLRNPAPPMQPVLRFTDAHRVFFLVRSADGQRWYLLDTIPQQRRRSGSNVGGGSAKRSNAASKDEREEEEEEEGEEEDEDEEEEKEVKEGLKMGFNQEEEEEEEEEEEDAVPSARNLDMDSVICIDALMLAALQSPTALRCCLSQREPVSLTCVEHWLRMDLFAAMPIFTAIHRMMLSVYATGNSRLPYELPGAAMDFNLFFTASYLNHRIPAYPKLHINSTPFDQRTTNDKEEVSFAGERRCIETMEAMLKVRTLPSRRILLRHLSSVVGIRLLLWLLLEIPKELLLAWGSNSSTGVDAILNSRFNPANKGGLDAPYNEEDEEEEDEEEEDEERTKKTAPGVAAAIAAFLQRKPHEDGPRFVPSPFLLAVVVEIRRRMKREAKGNSPSEFTLVECVGHVLPQRVEDGRPRKDPLVSASFSLLPESTAGASEGLATQPRMQKLYQSDLVMLLLVVTSTPTRRSLPCPERGSRRGSVLVRPSTHMLIGLSDGHHELFEYLLRKKAEKVRTSKETMESGYFRLLYLCLLRFKNLASLKILLSMTPLFAVLGPHDRSPFGDLVYAWTLDRDLIIRNHLELFLDTFWNELYYRTLEKQYDEATIAKGRALLLLDKMMERRKAYSSTLQQMWTSAHSPSRVALIKPQPRNLAVGGVASFLQKTLETPTWSSPCRAVAGNVSLSEYSDECLQAEEHVRLTFESLALAPRTYLTPETLYIALFSGPQQNLILLRYLMIRCRVVTVCANPLKEVAVPAMEYALRVGNTGAIKSLLTIGVTLHDYIDDGNLAEDMFLCEAVSPNEVAPLLGIWKQKEEQRRINPLVSYGIIRTVQSAS</sequence>
<feature type="compositionally biased region" description="Acidic residues" evidence="1">
    <location>
        <begin position="11"/>
        <end position="36"/>
    </location>
</feature>
<evidence type="ECO:0000313" key="3">
    <source>
        <dbReference type="Proteomes" id="UP000246078"/>
    </source>
</evidence>
<reference evidence="2 3" key="1">
    <citation type="journal article" date="2018" name="Microb. Genom.">
        <title>Expanding an expanded genome: long-read sequencing of Trypanosoma cruzi.</title>
        <authorList>
            <person name="Berna L."/>
            <person name="Rodriguez M."/>
            <person name="Chiribao M.L."/>
            <person name="Parodi-Talice A."/>
            <person name="Pita S."/>
            <person name="Rijo G."/>
            <person name="Alvarez-Valin F."/>
            <person name="Robello C."/>
        </authorList>
    </citation>
    <scope>NUCLEOTIDE SEQUENCE [LARGE SCALE GENOMIC DNA]</scope>
    <source>
        <strain evidence="2 3">TCC</strain>
    </source>
</reference>
<gene>
    <name evidence="2" type="ORF">C3747_7g497</name>
</gene>
<dbReference type="PANTHER" id="PTHR36812:SF9">
    <property type="entry name" value="MYB-LIKE PROTEIN X ISOFORM X1"/>
    <property type="match status" value="1"/>
</dbReference>
<protein>
    <submittedName>
        <fullName evidence="2">Uncharacterized protein</fullName>
    </submittedName>
</protein>
<feature type="compositionally biased region" description="Acidic residues" evidence="1">
    <location>
        <begin position="370"/>
        <end position="388"/>
    </location>
</feature>
<dbReference type="EMBL" id="PRFC01000007">
    <property type="protein sequence ID" value="PWV20093.1"/>
    <property type="molecule type" value="Genomic_DNA"/>
</dbReference>